<keyword evidence="1" id="KW-0472">Membrane</keyword>
<protein>
    <submittedName>
        <fullName evidence="2">Uncharacterized protein</fullName>
    </submittedName>
</protein>
<keyword evidence="1" id="KW-0812">Transmembrane</keyword>
<comment type="caution">
    <text evidence="2">The sequence shown here is derived from an EMBL/GenBank/DDBJ whole genome shotgun (WGS) entry which is preliminary data.</text>
</comment>
<evidence type="ECO:0000313" key="2">
    <source>
        <dbReference type="EMBL" id="PIW96986.1"/>
    </source>
</evidence>
<gene>
    <name evidence="2" type="ORF">COZ82_02035</name>
</gene>
<keyword evidence="1" id="KW-1133">Transmembrane helix</keyword>
<organism evidence="2 3">
    <name type="scientific">Candidatus Kaiserbacteria bacterium CG_4_8_14_3_um_filter_38_9</name>
    <dbReference type="NCBI Taxonomy" id="1974599"/>
    <lineage>
        <taxon>Bacteria</taxon>
        <taxon>Candidatus Kaiseribacteriota</taxon>
    </lineage>
</organism>
<accession>A0A2M7INQ6</accession>
<dbReference type="EMBL" id="PFHR01000112">
    <property type="protein sequence ID" value="PIW96986.1"/>
    <property type="molecule type" value="Genomic_DNA"/>
</dbReference>
<dbReference type="Proteomes" id="UP000230837">
    <property type="component" value="Unassembled WGS sequence"/>
</dbReference>
<name>A0A2M7INQ6_9BACT</name>
<sequence>MTQTITLVLKKPANLIKIVITGVIFISMFFGTWSASASTKYGGEVSGWIPWWQDTAGLKSATKNIKKLDTVYPFVYEVNASGTIID</sequence>
<feature type="non-terminal residue" evidence="2">
    <location>
        <position position="86"/>
    </location>
</feature>
<proteinExistence type="predicted"/>
<evidence type="ECO:0000313" key="3">
    <source>
        <dbReference type="Proteomes" id="UP000230837"/>
    </source>
</evidence>
<feature type="transmembrane region" description="Helical" evidence="1">
    <location>
        <begin position="15"/>
        <end position="33"/>
    </location>
</feature>
<evidence type="ECO:0000256" key="1">
    <source>
        <dbReference type="SAM" id="Phobius"/>
    </source>
</evidence>
<reference evidence="3" key="1">
    <citation type="submission" date="2017-09" db="EMBL/GenBank/DDBJ databases">
        <title>Depth-based differentiation of microbial function through sediment-hosted aquifers and enrichment of novel symbionts in the deep terrestrial subsurface.</title>
        <authorList>
            <person name="Probst A.J."/>
            <person name="Ladd B."/>
            <person name="Jarett J.K."/>
            <person name="Geller-Mcgrath D.E."/>
            <person name="Sieber C.M.K."/>
            <person name="Emerson J.B."/>
            <person name="Anantharaman K."/>
            <person name="Thomas B.C."/>
            <person name="Malmstrom R."/>
            <person name="Stieglmeier M."/>
            <person name="Klingl A."/>
            <person name="Woyke T."/>
            <person name="Ryan C.M."/>
            <person name="Banfield J.F."/>
        </authorList>
    </citation>
    <scope>NUCLEOTIDE SEQUENCE [LARGE SCALE GENOMIC DNA]</scope>
</reference>
<dbReference type="AlphaFoldDB" id="A0A2M7INQ6"/>